<protein>
    <recommendedName>
        <fullName evidence="7">Glycosyl transferase</fullName>
    </recommendedName>
</protein>
<evidence type="ECO:0000313" key="6">
    <source>
        <dbReference type="Proteomes" id="UP000663866"/>
    </source>
</evidence>
<dbReference type="PANTHER" id="PTHR13778:SF47">
    <property type="entry name" value="LIPOPOLYSACCHARIDE 1,3-GALACTOSYLTRANSFERASE"/>
    <property type="match status" value="1"/>
</dbReference>
<evidence type="ECO:0000313" key="5">
    <source>
        <dbReference type="EMBL" id="CAF4239853.1"/>
    </source>
</evidence>
<keyword evidence="3" id="KW-0808">Transferase</keyword>
<evidence type="ECO:0000256" key="4">
    <source>
        <dbReference type="ARBA" id="ARBA00022723"/>
    </source>
</evidence>
<dbReference type="SUPFAM" id="SSF53448">
    <property type="entry name" value="Nucleotide-diphospho-sugar transferases"/>
    <property type="match status" value="1"/>
</dbReference>
<evidence type="ECO:0008006" key="7">
    <source>
        <dbReference type="Google" id="ProtNLM"/>
    </source>
</evidence>
<keyword evidence="6" id="KW-1185">Reference proteome</keyword>
<evidence type="ECO:0000256" key="2">
    <source>
        <dbReference type="ARBA" id="ARBA00022676"/>
    </source>
</evidence>
<dbReference type="GO" id="GO:0046872">
    <property type="term" value="F:metal ion binding"/>
    <property type="evidence" value="ECO:0007669"/>
    <property type="project" value="UniProtKB-KW"/>
</dbReference>
<evidence type="ECO:0000256" key="3">
    <source>
        <dbReference type="ARBA" id="ARBA00022679"/>
    </source>
</evidence>
<dbReference type="GO" id="GO:0005794">
    <property type="term" value="C:Golgi apparatus"/>
    <property type="evidence" value="ECO:0007669"/>
    <property type="project" value="TreeGrafter"/>
</dbReference>
<sequence length="301" mass="34988">MYRIVCAVNESLYYQMLCKGLLLSLLKYQSIPWKITTLLDGTHCQPLNDLRQNIEITSVKPLDIICGSVSSRTTFARLEIPYLFPHERRILYLDVDTYIMNSIHELFTIPFKTIAAVVPGTHLMIKELINREFKANITKMDYELDGIRYSVGAENHKYFNAGNDVIGLFGFNFFGVMLIDAYRWRELRIKQHVEALALSHPSAMHTSDEMALNLIFRGHLTQLQQCYNTFSFTETYLTEMPRIWHFNTYKPIVHAPLAQFDTWLSIFKPTDQMLLKKLEKISQTLGKLAMLALKSEDYNQI</sequence>
<dbReference type="EMBL" id="CAJOBG010008288">
    <property type="protein sequence ID" value="CAF4239853.1"/>
    <property type="molecule type" value="Genomic_DNA"/>
</dbReference>
<dbReference type="InterPro" id="IPR050748">
    <property type="entry name" value="Glycosyltrans_8_dom-fam"/>
</dbReference>
<proteinExistence type="inferred from homology"/>
<dbReference type="Proteomes" id="UP000663866">
    <property type="component" value="Unassembled WGS sequence"/>
</dbReference>
<comment type="caution">
    <text evidence="5">The sequence shown here is derived from an EMBL/GenBank/DDBJ whole genome shotgun (WGS) entry which is preliminary data.</text>
</comment>
<name>A0A820DXX2_9BILA</name>
<dbReference type="InterPro" id="IPR029044">
    <property type="entry name" value="Nucleotide-diphossugar_trans"/>
</dbReference>
<evidence type="ECO:0000256" key="1">
    <source>
        <dbReference type="ARBA" id="ARBA00006351"/>
    </source>
</evidence>
<dbReference type="PANTHER" id="PTHR13778">
    <property type="entry name" value="GLYCOSYLTRANSFERASE 8 DOMAIN-CONTAINING PROTEIN"/>
    <property type="match status" value="1"/>
</dbReference>
<organism evidence="5 6">
    <name type="scientific">Rotaria magnacalcarata</name>
    <dbReference type="NCBI Taxonomy" id="392030"/>
    <lineage>
        <taxon>Eukaryota</taxon>
        <taxon>Metazoa</taxon>
        <taxon>Spiralia</taxon>
        <taxon>Gnathifera</taxon>
        <taxon>Rotifera</taxon>
        <taxon>Eurotatoria</taxon>
        <taxon>Bdelloidea</taxon>
        <taxon>Philodinida</taxon>
        <taxon>Philodinidae</taxon>
        <taxon>Rotaria</taxon>
    </lineage>
</organism>
<keyword evidence="2" id="KW-0328">Glycosyltransferase</keyword>
<keyword evidence="4" id="KW-0479">Metal-binding</keyword>
<gene>
    <name evidence="5" type="ORF">OVN521_LOCUS28450</name>
</gene>
<dbReference type="InterPro" id="IPR002495">
    <property type="entry name" value="Glyco_trans_8"/>
</dbReference>
<dbReference type="Gene3D" id="3.90.550.10">
    <property type="entry name" value="Spore Coat Polysaccharide Biosynthesis Protein SpsA, Chain A"/>
    <property type="match status" value="1"/>
</dbReference>
<accession>A0A820DXX2</accession>
<comment type="similarity">
    <text evidence="1">Belongs to the glycosyltransferase 8 family.</text>
</comment>
<reference evidence="5" key="1">
    <citation type="submission" date="2021-02" db="EMBL/GenBank/DDBJ databases">
        <authorList>
            <person name="Nowell W R."/>
        </authorList>
    </citation>
    <scope>NUCLEOTIDE SEQUENCE</scope>
</reference>
<dbReference type="GO" id="GO:0016757">
    <property type="term" value="F:glycosyltransferase activity"/>
    <property type="evidence" value="ECO:0007669"/>
    <property type="project" value="UniProtKB-KW"/>
</dbReference>
<dbReference type="Pfam" id="PF01501">
    <property type="entry name" value="Glyco_transf_8"/>
    <property type="match status" value="1"/>
</dbReference>
<dbReference type="AlphaFoldDB" id="A0A820DXX2"/>